<organism evidence="3 4">
    <name type="scientific">Pleurotus eryngii</name>
    <name type="common">Boletus of the steppes</name>
    <dbReference type="NCBI Taxonomy" id="5323"/>
    <lineage>
        <taxon>Eukaryota</taxon>
        <taxon>Fungi</taxon>
        <taxon>Dikarya</taxon>
        <taxon>Basidiomycota</taxon>
        <taxon>Agaricomycotina</taxon>
        <taxon>Agaricomycetes</taxon>
        <taxon>Agaricomycetidae</taxon>
        <taxon>Agaricales</taxon>
        <taxon>Pleurotineae</taxon>
        <taxon>Pleurotaceae</taxon>
        <taxon>Pleurotus</taxon>
    </lineage>
</organism>
<name>A0A9P5ZQB3_PLEER</name>
<feature type="domain" description="DUF4246" evidence="2">
    <location>
        <begin position="1"/>
        <end position="394"/>
    </location>
</feature>
<dbReference type="InterPro" id="IPR025340">
    <property type="entry name" value="DUF4246"/>
</dbReference>
<sequence>MHPGSGGKVQDLIHPSLYPYKGAISPVHPGITLPRLDNGVFKTKQSTLTDYTFESRYAWVPSVFHISEDGLDVSIKSYINGLGPRERHPDLYRLIEKVFLIVLPQLERTIEWKYEYEMTPAQARWVDRTDARGGTTRENWLKLLNTQLTEKEAQEEAEAKRRADFVEQQARELGQISEFHSLDRSAAAVPEKYRGKDLKVIVKAANYVLKPGQEYIGTWHMEGMPHEQIVASAIYYYQADPDIHDQGLSFRRRRDNDSDFPSNELYMHHDFDIEFVKDSAKVGDDQEEEEEEDEEDEDEDADDSEPEHDYPSDWEYTEYHGERQPRSTSDLPIFTELGTVPATGVVTKSNQPTGRIITFPNWIQHKVGGISYPPSDPAAPPATRRILCFFLVDENQTDPNDNDTAFYHSHATSGLAGMNVLSSSDVPWQARPCNIATLHLLLSIAWKRLVGKDIPAELRSYIITAAIEGTITREEAEKWRRELMVDRKIKTTNYMETRFWDGSYSLCEH</sequence>
<dbReference type="OrthoDB" id="415532at2759"/>
<dbReference type="PANTHER" id="PTHR33119:SF1">
    <property type="entry name" value="FE2OG DIOXYGENASE DOMAIN-CONTAINING PROTEIN"/>
    <property type="match status" value="1"/>
</dbReference>
<feature type="region of interest" description="Disordered" evidence="1">
    <location>
        <begin position="281"/>
        <end position="313"/>
    </location>
</feature>
<dbReference type="AlphaFoldDB" id="A0A9P5ZQB3"/>
<dbReference type="Proteomes" id="UP000807025">
    <property type="component" value="Unassembled WGS sequence"/>
</dbReference>
<evidence type="ECO:0000313" key="4">
    <source>
        <dbReference type="Proteomes" id="UP000807025"/>
    </source>
</evidence>
<dbReference type="EMBL" id="MU154642">
    <property type="protein sequence ID" value="KAF9490424.1"/>
    <property type="molecule type" value="Genomic_DNA"/>
</dbReference>
<feature type="compositionally biased region" description="Acidic residues" evidence="1">
    <location>
        <begin position="285"/>
        <end position="306"/>
    </location>
</feature>
<accession>A0A9P5ZQB3</accession>
<evidence type="ECO:0000259" key="2">
    <source>
        <dbReference type="Pfam" id="PF14033"/>
    </source>
</evidence>
<dbReference type="PANTHER" id="PTHR33119">
    <property type="entry name" value="IFI3P"/>
    <property type="match status" value="1"/>
</dbReference>
<keyword evidence="4" id="KW-1185">Reference proteome</keyword>
<protein>
    <recommendedName>
        <fullName evidence="2">DUF4246 domain-containing protein</fullName>
    </recommendedName>
</protein>
<proteinExistence type="predicted"/>
<comment type="caution">
    <text evidence="3">The sequence shown here is derived from an EMBL/GenBank/DDBJ whole genome shotgun (WGS) entry which is preliminary data.</text>
</comment>
<dbReference type="InterPro" id="IPR049192">
    <property type="entry name" value="DUF4246_C"/>
</dbReference>
<evidence type="ECO:0000313" key="3">
    <source>
        <dbReference type="EMBL" id="KAF9490424.1"/>
    </source>
</evidence>
<dbReference type="Pfam" id="PF14033">
    <property type="entry name" value="DUF4246"/>
    <property type="match status" value="1"/>
</dbReference>
<reference evidence="3" key="1">
    <citation type="submission" date="2020-11" db="EMBL/GenBank/DDBJ databases">
        <authorList>
            <consortium name="DOE Joint Genome Institute"/>
            <person name="Ahrendt S."/>
            <person name="Riley R."/>
            <person name="Andreopoulos W."/>
            <person name="Labutti K."/>
            <person name="Pangilinan J."/>
            <person name="Ruiz-Duenas F.J."/>
            <person name="Barrasa J.M."/>
            <person name="Sanchez-Garcia M."/>
            <person name="Camarero S."/>
            <person name="Miyauchi S."/>
            <person name="Serrano A."/>
            <person name="Linde D."/>
            <person name="Babiker R."/>
            <person name="Drula E."/>
            <person name="Ayuso-Fernandez I."/>
            <person name="Pacheco R."/>
            <person name="Padilla G."/>
            <person name="Ferreira P."/>
            <person name="Barriuso J."/>
            <person name="Kellner H."/>
            <person name="Castanera R."/>
            <person name="Alfaro M."/>
            <person name="Ramirez L."/>
            <person name="Pisabarro A.G."/>
            <person name="Kuo A."/>
            <person name="Tritt A."/>
            <person name="Lipzen A."/>
            <person name="He G."/>
            <person name="Yan M."/>
            <person name="Ng V."/>
            <person name="Cullen D."/>
            <person name="Martin F."/>
            <person name="Rosso M.-N."/>
            <person name="Henrissat B."/>
            <person name="Hibbett D."/>
            <person name="Martinez A.T."/>
            <person name="Grigoriev I.V."/>
        </authorList>
    </citation>
    <scope>NUCLEOTIDE SEQUENCE</scope>
    <source>
        <strain evidence="3">ATCC 90797</strain>
    </source>
</reference>
<evidence type="ECO:0000256" key="1">
    <source>
        <dbReference type="SAM" id="MobiDB-lite"/>
    </source>
</evidence>
<gene>
    <name evidence="3" type="ORF">BDN71DRAFT_192084</name>
</gene>